<evidence type="ECO:0000256" key="1">
    <source>
        <dbReference type="SAM" id="Phobius"/>
    </source>
</evidence>
<organism evidence="2 3">
    <name type="scientific">Rhodovulum adriaticum</name>
    <name type="common">Rhodopseudomonas adriatica</name>
    <dbReference type="NCBI Taxonomy" id="35804"/>
    <lineage>
        <taxon>Bacteria</taxon>
        <taxon>Pseudomonadati</taxon>
        <taxon>Pseudomonadota</taxon>
        <taxon>Alphaproteobacteria</taxon>
        <taxon>Rhodobacterales</taxon>
        <taxon>Paracoccaceae</taxon>
        <taxon>Rhodovulum</taxon>
    </lineage>
</organism>
<dbReference type="InterPro" id="IPR018770">
    <property type="entry name" value="ChloroindolylP_hydrolase"/>
</dbReference>
<gene>
    <name evidence="2" type="ORF">EV656_11334</name>
</gene>
<keyword evidence="3" id="KW-1185">Reference proteome</keyword>
<proteinExistence type="predicted"/>
<accession>A0A4R2NI33</accession>
<dbReference type="RefSeq" id="WP_132605184.1">
    <property type="nucleotide sequence ID" value="NZ_NRRP01000010.1"/>
</dbReference>
<sequence length="198" mass="21780">MRLPDGLRQIVAATLAAALFLGLFFGVQLVWWAAFGLAAVTYGALLLIVGRRTPADEIVLGHRVTAADVSRTAEALETAAARLSAAAQNGPKTDRGEIARMAAHLRSIRQKILADPEDYRSTRRFVTSYLPHMVETVERYADLARLARENHADRVARLRARILSYGPVLDRIDQACLENDFAALEVEVDALATQMKRG</sequence>
<dbReference type="Proteomes" id="UP000295733">
    <property type="component" value="Unassembled WGS sequence"/>
</dbReference>
<feature type="transmembrane region" description="Helical" evidence="1">
    <location>
        <begin position="31"/>
        <end position="49"/>
    </location>
</feature>
<protein>
    <submittedName>
        <fullName evidence="2">5-bromo-4-chloroindolyl phosphate hydrolysis protein</fullName>
    </submittedName>
</protein>
<feature type="transmembrane region" description="Helical" evidence="1">
    <location>
        <begin position="7"/>
        <end position="25"/>
    </location>
</feature>
<keyword evidence="1" id="KW-0812">Transmembrane</keyword>
<name>A0A4R2NI33_RHOAD</name>
<comment type="caution">
    <text evidence="2">The sequence shown here is derived from an EMBL/GenBank/DDBJ whole genome shotgun (WGS) entry which is preliminary data.</text>
</comment>
<dbReference type="OrthoDB" id="7876690at2"/>
<evidence type="ECO:0000313" key="3">
    <source>
        <dbReference type="Proteomes" id="UP000295733"/>
    </source>
</evidence>
<reference evidence="2 3" key="1">
    <citation type="submission" date="2019-03" db="EMBL/GenBank/DDBJ databases">
        <title>Genomic Encyclopedia of Type Strains, Phase IV (KMG-IV): sequencing the most valuable type-strain genomes for metagenomic binning, comparative biology and taxonomic classification.</title>
        <authorList>
            <person name="Goeker M."/>
        </authorList>
    </citation>
    <scope>NUCLEOTIDE SEQUENCE [LARGE SCALE GENOMIC DNA]</scope>
    <source>
        <strain evidence="2 3">DSM 2781</strain>
    </source>
</reference>
<evidence type="ECO:0000313" key="2">
    <source>
        <dbReference type="EMBL" id="TCP21113.1"/>
    </source>
</evidence>
<keyword evidence="1" id="KW-1133">Transmembrane helix</keyword>
<dbReference type="Pfam" id="PF10112">
    <property type="entry name" value="Halogen_Hydrol"/>
    <property type="match status" value="1"/>
</dbReference>
<keyword evidence="1" id="KW-0472">Membrane</keyword>
<dbReference type="EMBL" id="SLXL01000013">
    <property type="protein sequence ID" value="TCP21113.1"/>
    <property type="molecule type" value="Genomic_DNA"/>
</dbReference>
<dbReference type="AlphaFoldDB" id="A0A4R2NI33"/>